<dbReference type="SUPFAM" id="SSF68906">
    <property type="entry name" value="SAP domain"/>
    <property type="match status" value="1"/>
</dbReference>
<dbReference type="PROSITE" id="PS50800">
    <property type="entry name" value="SAP"/>
    <property type="match status" value="1"/>
</dbReference>
<evidence type="ECO:0000256" key="1">
    <source>
        <dbReference type="ARBA" id="ARBA00009656"/>
    </source>
</evidence>
<feature type="domain" description="SAP" evidence="3">
    <location>
        <begin position="91"/>
        <end position="125"/>
    </location>
</feature>
<keyword evidence="5" id="KW-1185">Reference proteome</keyword>
<dbReference type="GO" id="GO:0010005">
    <property type="term" value="C:cortical microtubule, transverse to long axis"/>
    <property type="evidence" value="ECO:0007669"/>
    <property type="project" value="TreeGrafter"/>
</dbReference>
<accession>A0AAE0H1J3</accession>
<feature type="region of interest" description="Disordered" evidence="2">
    <location>
        <begin position="179"/>
        <end position="201"/>
    </location>
</feature>
<dbReference type="AlphaFoldDB" id="A0AAE0H1J3"/>
<dbReference type="PANTHER" id="PTHR33403:SF31">
    <property type="entry name" value="PROTEIN SPIRAL1-LIKE 1"/>
    <property type="match status" value="1"/>
</dbReference>
<dbReference type="GO" id="GO:0043622">
    <property type="term" value="P:cortical microtubule organization"/>
    <property type="evidence" value="ECO:0007669"/>
    <property type="project" value="InterPro"/>
</dbReference>
<dbReference type="InterPro" id="IPR003034">
    <property type="entry name" value="SAP_dom"/>
</dbReference>
<sequence length="235" mass="24711">MSFMDKFSADSTTSSNSYAQGSNQNCGNVITGRSTTRIHHAPGGASSFSFAQDPEPIAQPTKPLQAPVVEPEPEPEVGDEPDEIPFDAGDYKALTLGELRGHLRERGLNPGGGKDSLLERLNDGVESGQVPPVMKKNPAKAADSRPGTSNNNYARADGQNNGNFLTDRNSSRVLAAPGGASSVMLGTDPSTPHISNLKRQELTGHNIFSERAEDVRSTLGGVRKDPGGGSSIMLG</sequence>
<proteinExistence type="inferred from homology"/>
<evidence type="ECO:0000259" key="3">
    <source>
        <dbReference type="PROSITE" id="PS50800"/>
    </source>
</evidence>
<reference evidence="4 5" key="1">
    <citation type="journal article" date="2015" name="Genome Biol. Evol.">
        <title>Comparative Genomics of a Bacterivorous Green Alga Reveals Evolutionary Causalities and Consequences of Phago-Mixotrophic Mode of Nutrition.</title>
        <authorList>
            <person name="Burns J.A."/>
            <person name="Paasch A."/>
            <person name="Narechania A."/>
            <person name="Kim E."/>
        </authorList>
    </citation>
    <scope>NUCLEOTIDE SEQUENCE [LARGE SCALE GENOMIC DNA]</scope>
    <source>
        <strain evidence="4 5">PLY_AMNH</strain>
    </source>
</reference>
<name>A0AAE0H1J3_9CHLO</name>
<organism evidence="4 5">
    <name type="scientific">Cymbomonas tetramitiformis</name>
    <dbReference type="NCBI Taxonomy" id="36881"/>
    <lineage>
        <taxon>Eukaryota</taxon>
        <taxon>Viridiplantae</taxon>
        <taxon>Chlorophyta</taxon>
        <taxon>Pyramimonadophyceae</taxon>
        <taxon>Pyramimonadales</taxon>
        <taxon>Pyramimonadaceae</taxon>
        <taxon>Cymbomonas</taxon>
    </lineage>
</organism>
<dbReference type="EMBL" id="LGRX02000566">
    <property type="protein sequence ID" value="KAK3288177.1"/>
    <property type="molecule type" value="Genomic_DNA"/>
</dbReference>
<protein>
    <recommendedName>
        <fullName evidence="3">SAP domain-containing protein</fullName>
    </recommendedName>
</protein>
<dbReference type="Pfam" id="PF02037">
    <property type="entry name" value="SAP"/>
    <property type="match status" value="1"/>
</dbReference>
<dbReference type="InterPro" id="IPR036361">
    <property type="entry name" value="SAP_dom_sf"/>
</dbReference>
<evidence type="ECO:0000313" key="4">
    <source>
        <dbReference type="EMBL" id="KAK3288177.1"/>
    </source>
</evidence>
<feature type="region of interest" description="Disordered" evidence="2">
    <location>
        <begin position="125"/>
        <end position="167"/>
    </location>
</feature>
<comment type="caution">
    <text evidence="4">The sequence shown here is derived from an EMBL/GenBank/DDBJ whole genome shotgun (WGS) entry which is preliminary data.</text>
</comment>
<dbReference type="Gene3D" id="1.10.720.30">
    <property type="entry name" value="SAP domain"/>
    <property type="match status" value="1"/>
</dbReference>
<feature type="compositionally biased region" description="Polar residues" evidence="2">
    <location>
        <begin position="9"/>
        <end position="35"/>
    </location>
</feature>
<evidence type="ECO:0000256" key="2">
    <source>
        <dbReference type="SAM" id="MobiDB-lite"/>
    </source>
</evidence>
<dbReference type="InterPro" id="IPR025131">
    <property type="entry name" value="DUF4057"/>
</dbReference>
<dbReference type="Proteomes" id="UP001190700">
    <property type="component" value="Unassembled WGS sequence"/>
</dbReference>
<evidence type="ECO:0000313" key="5">
    <source>
        <dbReference type="Proteomes" id="UP001190700"/>
    </source>
</evidence>
<feature type="compositionally biased region" description="Acidic residues" evidence="2">
    <location>
        <begin position="71"/>
        <end position="85"/>
    </location>
</feature>
<comment type="similarity">
    <text evidence="1">Belongs to the SPIRAL1 family.</text>
</comment>
<feature type="region of interest" description="Disordered" evidence="2">
    <location>
        <begin position="1"/>
        <end position="87"/>
    </location>
</feature>
<dbReference type="PANTHER" id="PTHR33403">
    <property type="entry name" value="SPR1"/>
    <property type="match status" value="1"/>
</dbReference>
<gene>
    <name evidence="4" type="ORF">CYMTET_4336</name>
</gene>
<feature type="compositionally biased region" description="Polar residues" evidence="2">
    <location>
        <begin position="146"/>
        <end position="167"/>
    </location>
</feature>
<dbReference type="InterPro" id="IPR039613">
    <property type="entry name" value="SPR1/2/3/4/5"/>
</dbReference>
<dbReference type="Pfam" id="PF13266">
    <property type="entry name" value="DUF4057"/>
    <property type="match status" value="1"/>
</dbReference>